<evidence type="ECO:0000313" key="1">
    <source>
        <dbReference type="EMBL" id="RNA15358.1"/>
    </source>
</evidence>
<keyword evidence="2" id="KW-1185">Reference proteome</keyword>
<reference evidence="1 2" key="1">
    <citation type="journal article" date="2018" name="Sci. Rep.">
        <title>Genomic signatures of local adaptation to the degree of environmental predictability in rotifers.</title>
        <authorList>
            <person name="Franch-Gras L."/>
            <person name="Hahn C."/>
            <person name="Garcia-Roger E.M."/>
            <person name="Carmona M.J."/>
            <person name="Serra M."/>
            <person name="Gomez A."/>
        </authorList>
    </citation>
    <scope>NUCLEOTIDE SEQUENCE [LARGE SCALE GENOMIC DNA]</scope>
    <source>
        <strain evidence="1">HYR1</strain>
    </source>
</reference>
<dbReference type="AlphaFoldDB" id="A0A3M7QWK1"/>
<dbReference type="Proteomes" id="UP000276133">
    <property type="component" value="Unassembled WGS sequence"/>
</dbReference>
<protein>
    <submittedName>
        <fullName evidence="1">Uncharacterized protein</fullName>
    </submittedName>
</protein>
<comment type="caution">
    <text evidence="1">The sequence shown here is derived from an EMBL/GenBank/DDBJ whole genome shotgun (WGS) entry which is preliminary data.</text>
</comment>
<evidence type="ECO:0000313" key="2">
    <source>
        <dbReference type="Proteomes" id="UP000276133"/>
    </source>
</evidence>
<name>A0A3M7QWK1_BRAPC</name>
<organism evidence="1 2">
    <name type="scientific">Brachionus plicatilis</name>
    <name type="common">Marine rotifer</name>
    <name type="synonym">Brachionus muelleri</name>
    <dbReference type="NCBI Taxonomy" id="10195"/>
    <lineage>
        <taxon>Eukaryota</taxon>
        <taxon>Metazoa</taxon>
        <taxon>Spiralia</taxon>
        <taxon>Gnathifera</taxon>
        <taxon>Rotifera</taxon>
        <taxon>Eurotatoria</taxon>
        <taxon>Monogononta</taxon>
        <taxon>Pseudotrocha</taxon>
        <taxon>Ploima</taxon>
        <taxon>Brachionidae</taxon>
        <taxon>Brachionus</taxon>
    </lineage>
</organism>
<gene>
    <name evidence="1" type="ORF">BpHYR1_010801</name>
</gene>
<accession>A0A3M7QWK1</accession>
<dbReference type="EMBL" id="REGN01004975">
    <property type="protein sequence ID" value="RNA15358.1"/>
    <property type="molecule type" value="Genomic_DNA"/>
</dbReference>
<sequence length="71" mass="8143">MLSTTILFDFTLDVTPFRLFRARNEANEADGVRRQMGFDRWCLRAVKLGETQPSDIRLVTSISFSETKGET</sequence>
<proteinExistence type="predicted"/>